<dbReference type="Gene3D" id="1.10.510.10">
    <property type="entry name" value="Transferase(Phosphotransferase) domain 1"/>
    <property type="match status" value="1"/>
</dbReference>
<keyword evidence="4" id="KW-0418">Kinase</keyword>
<feature type="compositionally biased region" description="Pro residues" evidence="6">
    <location>
        <begin position="218"/>
        <end position="228"/>
    </location>
</feature>
<name>A0ABQ5SQ24_9CHLO</name>
<dbReference type="PROSITE" id="PS50011">
    <property type="entry name" value="PROTEIN_KINASE_DOM"/>
    <property type="match status" value="1"/>
</dbReference>
<protein>
    <recommendedName>
        <fullName evidence="7">Protein kinase domain-containing protein</fullName>
    </recommendedName>
</protein>
<comment type="caution">
    <text evidence="8">The sequence shown here is derived from an EMBL/GenBank/DDBJ whole genome shotgun (WGS) entry which is preliminary data.</text>
</comment>
<keyword evidence="2" id="KW-0808">Transferase</keyword>
<feature type="compositionally biased region" description="Polar residues" evidence="6">
    <location>
        <begin position="622"/>
        <end position="633"/>
    </location>
</feature>
<keyword evidence="1" id="KW-0723">Serine/threonine-protein kinase</keyword>
<proteinExistence type="predicted"/>
<reference evidence="8 9" key="1">
    <citation type="journal article" date="2023" name="IScience">
        <title>Expanded male sex-determining region conserved during the evolution of homothallism in the green alga Volvox.</title>
        <authorList>
            <person name="Yamamoto K."/>
            <person name="Matsuzaki R."/>
            <person name="Mahakham W."/>
            <person name="Heman W."/>
            <person name="Sekimoto H."/>
            <person name="Kawachi M."/>
            <person name="Minakuchi Y."/>
            <person name="Toyoda A."/>
            <person name="Nozaki H."/>
        </authorList>
    </citation>
    <scope>NUCLEOTIDE SEQUENCE [LARGE SCALE GENOMIC DNA]</scope>
    <source>
        <strain evidence="8 9">NIES-4468</strain>
    </source>
</reference>
<evidence type="ECO:0000256" key="2">
    <source>
        <dbReference type="ARBA" id="ARBA00022679"/>
    </source>
</evidence>
<dbReference type="PROSITE" id="PS00108">
    <property type="entry name" value="PROTEIN_KINASE_ST"/>
    <property type="match status" value="1"/>
</dbReference>
<keyword evidence="9" id="KW-1185">Reference proteome</keyword>
<evidence type="ECO:0000256" key="5">
    <source>
        <dbReference type="ARBA" id="ARBA00022840"/>
    </source>
</evidence>
<sequence>MANIKLRPLVVHDSASSQSGFNDACAQDSSPSVRVHCTLPTTARVKLVPAPPDTGASVAEDTGVSKLRSKLRRLLGAHSSSQGTSAQKATTPSQNAALRCSSTLSLNDRPATSANGSRTTASVPVSPSVSGPNGPRSRFLGTGVVVPTSTSSTPPATPGSASPANQGTRAIPVPPPAGPSGNPPRCPSANSSRGLTLRRAVSFSPTATTFPPLGSPNVPSPPTAPPPNNSSSCGVAGAGLGGGSRTLSASSSFAAGASRMSNMLVVPEDEALPEDPVGGDYCLPVSPGSIVGPPRPGHITDYVVQNGYANSADPDFPPGVTTLPPQPHYDGVPYPYVITPTIRGSSGGGPAAQQLSPTRPSPSGQDSHNRAQRLSSSSSSSTVIMTSGNGYVDAGMPGPHNSSGPAVCGSAGLTSWSSDISVHHGPFQTAAVAAAVAALEASPPPPPTSPHLRSMPLKPTRASADSGRPLSSSSSTAGSSAAVVPTAASPRTGGSHPHPLSTATSGATMMVSPHTGTASHTHTSNAITAQLSIPNPMAPPLTRGMSAFSLMPANNVGSGGRSMASTSSPWNATIAASGCVVHPVAAPEGPPTPVQQPAVATDARTVSASSPKQQALRRAHSTIDNTTRTQQEGPSGPPGVLMTLGASLPAEMKRKEWRIEDFTMLKRLYKGNYSAVHKALCRLSMRLVVIKTYDTTRMTELARNHVKREASLHAPLEHENILNLYAVFSQGPYVMLVEEVAEGGDLYHVLKSIPGHRLQEDRAVAGVLVPLLRALAYLHEQGICHRDIKLENILFSDRQHTRMLLADFGIALSLRHERAVTRAGTTEYMSPEQLRCPFKRHPSDNKDRTDLHYGLGVDVWATGVLAYELLHGYPPFLGSHREETEQLILTAEVQVAPQLSHGARDFVLACLNKDPADRPVVMQLLQHTWVRQHMRPFR</sequence>
<feature type="region of interest" description="Disordered" evidence="6">
    <location>
        <begin position="334"/>
        <end position="405"/>
    </location>
</feature>
<feature type="region of interest" description="Disordered" evidence="6">
    <location>
        <begin position="76"/>
        <end position="249"/>
    </location>
</feature>
<evidence type="ECO:0000256" key="3">
    <source>
        <dbReference type="ARBA" id="ARBA00022741"/>
    </source>
</evidence>
<dbReference type="SMART" id="SM00220">
    <property type="entry name" value="S_TKc"/>
    <property type="match status" value="1"/>
</dbReference>
<feature type="compositionally biased region" description="Low complexity" evidence="6">
    <location>
        <begin position="462"/>
        <end position="489"/>
    </location>
</feature>
<evidence type="ECO:0000256" key="4">
    <source>
        <dbReference type="ARBA" id="ARBA00022777"/>
    </source>
</evidence>
<keyword evidence="5" id="KW-0067">ATP-binding</keyword>
<keyword evidence="3" id="KW-0547">Nucleotide-binding</keyword>
<evidence type="ECO:0000259" key="7">
    <source>
        <dbReference type="PROSITE" id="PS50011"/>
    </source>
</evidence>
<evidence type="ECO:0000256" key="1">
    <source>
        <dbReference type="ARBA" id="ARBA00022527"/>
    </source>
</evidence>
<dbReference type="EMBL" id="BSDZ01000119">
    <property type="protein sequence ID" value="GLI71726.1"/>
    <property type="molecule type" value="Genomic_DNA"/>
</dbReference>
<feature type="compositionally biased region" description="Polar residues" evidence="6">
    <location>
        <begin position="78"/>
        <end position="121"/>
    </location>
</feature>
<dbReference type="Proteomes" id="UP001165090">
    <property type="component" value="Unassembled WGS sequence"/>
</dbReference>
<organism evidence="8 9">
    <name type="scientific">Volvox africanus</name>
    <dbReference type="NCBI Taxonomy" id="51714"/>
    <lineage>
        <taxon>Eukaryota</taxon>
        <taxon>Viridiplantae</taxon>
        <taxon>Chlorophyta</taxon>
        <taxon>core chlorophytes</taxon>
        <taxon>Chlorophyceae</taxon>
        <taxon>CS clade</taxon>
        <taxon>Chlamydomonadales</taxon>
        <taxon>Volvocaceae</taxon>
        <taxon>Volvox</taxon>
    </lineage>
</organism>
<gene>
    <name evidence="8" type="ORF">VaNZ11_017032</name>
</gene>
<evidence type="ECO:0000256" key="6">
    <source>
        <dbReference type="SAM" id="MobiDB-lite"/>
    </source>
</evidence>
<feature type="compositionally biased region" description="Polar residues" evidence="6">
    <location>
        <begin position="353"/>
        <end position="366"/>
    </location>
</feature>
<dbReference type="InterPro" id="IPR000719">
    <property type="entry name" value="Prot_kinase_dom"/>
</dbReference>
<feature type="domain" description="Protein kinase" evidence="7">
    <location>
        <begin position="662"/>
        <end position="930"/>
    </location>
</feature>
<dbReference type="InterPro" id="IPR030616">
    <property type="entry name" value="Aur-like"/>
</dbReference>
<accession>A0ABQ5SQ24</accession>
<feature type="compositionally biased region" description="Low complexity" evidence="6">
    <location>
        <begin position="122"/>
        <end position="164"/>
    </location>
</feature>
<dbReference type="PANTHER" id="PTHR24350">
    <property type="entry name" value="SERINE/THREONINE-PROTEIN KINASE IAL-RELATED"/>
    <property type="match status" value="1"/>
</dbReference>
<dbReference type="InterPro" id="IPR011009">
    <property type="entry name" value="Kinase-like_dom_sf"/>
</dbReference>
<feature type="region of interest" description="Disordered" evidence="6">
    <location>
        <begin position="618"/>
        <end position="639"/>
    </location>
</feature>
<dbReference type="Pfam" id="PF00069">
    <property type="entry name" value="Pkinase"/>
    <property type="match status" value="1"/>
</dbReference>
<dbReference type="InterPro" id="IPR008271">
    <property type="entry name" value="Ser/Thr_kinase_AS"/>
</dbReference>
<evidence type="ECO:0000313" key="8">
    <source>
        <dbReference type="EMBL" id="GLI71726.1"/>
    </source>
</evidence>
<feature type="compositionally biased region" description="Pro residues" evidence="6">
    <location>
        <begin position="172"/>
        <end position="186"/>
    </location>
</feature>
<dbReference type="SUPFAM" id="SSF56112">
    <property type="entry name" value="Protein kinase-like (PK-like)"/>
    <property type="match status" value="1"/>
</dbReference>
<feature type="region of interest" description="Disordered" evidence="6">
    <location>
        <begin position="440"/>
        <end position="521"/>
    </location>
</feature>
<evidence type="ECO:0000313" key="9">
    <source>
        <dbReference type="Proteomes" id="UP001165090"/>
    </source>
</evidence>